<dbReference type="EMBL" id="JADBGI010000002">
    <property type="protein sequence ID" value="MBE2997514.1"/>
    <property type="molecule type" value="Genomic_DNA"/>
</dbReference>
<comment type="caution">
    <text evidence="2">The sequence shown here is derived from an EMBL/GenBank/DDBJ whole genome shotgun (WGS) entry which is preliminary data.</text>
</comment>
<reference evidence="2 3" key="1">
    <citation type="submission" date="2020-09" db="EMBL/GenBank/DDBJ databases">
        <title>Diversity and distribution of actinomycetes associated with coral in the coast of Hainan.</title>
        <authorList>
            <person name="Li F."/>
        </authorList>
    </citation>
    <scope>NUCLEOTIDE SEQUENCE [LARGE SCALE GENOMIC DNA]</scope>
    <source>
        <strain evidence="2 3">HNM0947</strain>
    </source>
</reference>
<evidence type="ECO:0000313" key="2">
    <source>
        <dbReference type="EMBL" id="MBE2997514.1"/>
    </source>
</evidence>
<dbReference type="InterPro" id="IPR029063">
    <property type="entry name" value="SAM-dependent_MTases_sf"/>
</dbReference>
<keyword evidence="2" id="KW-0489">Methyltransferase</keyword>
<name>A0ABR9P100_9ACTN</name>
<dbReference type="Proteomes" id="UP000806528">
    <property type="component" value="Unassembled WGS sequence"/>
</dbReference>
<proteinExistence type="predicted"/>
<gene>
    <name evidence="2" type="ORF">IDM40_02180</name>
</gene>
<keyword evidence="3" id="KW-1185">Reference proteome</keyword>
<dbReference type="Gene3D" id="3.40.50.150">
    <property type="entry name" value="Vaccinia Virus protein VP39"/>
    <property type="match status" value="1"/>
</dbReference>
<dbReference type="RefSeq" id="WP_193120181.1">
    <property type="nucleotide sequence ID" value="NZ_JADBGI010000002.1"/>
</dbReference>
<dbReference type="Pfam" id="PF13649">
    <property type="entry name" value="Methyltransf_25"/>
    <property type="match status" value="1"/>
</dbReference>
<protein>
    <submittedName>
        <fullName evidence="2">Methyltransferase domain-containing protein</fullName>
    </submittedName>
</protein>
<organism evidence="2 3">
    <name type="scientific">Nocardiopsis coralli</name>
    <dbReference type="NCBI Taxonomy" id="2772213"/>
    <lineage>
        <taxon>Bacteria</taxon>
        <taxon>Bacillati</taxon>
        <taxon>Actinomycetota</taxon>
        <taxon>Actinomycetes</taxon>
        <taxon>Streptosporangiales</taxon>
        <taxon>Nocardiopsidaceae</taxon>
        <taxon>Nocardiopsis</taxon>
    </lineage>
</organism>
<dbReference type="SUPFAM" id="SSF53335">
    <property type="entry name" value="S-adenosyl-L-methionine-dependent methyltransferases"/>
    <property type="match status" value="1"/>
</dbReference>
<evidence type="ECO:0000313" key="3">
    <source>
        <dbReference type="Proteomes" id="UP000806528"/>
    </source>
</evidence>
<evidence type="ECO:0000259" key="1">
    <source>
        <dbReference type="Pfam" id="PF13649"/>
    </source>
</evidence>
<keyword evidence="2" id="KW-0808">Transferase</keyword>
<dbReference type="GO" id="GO:0008168">
    <property type="term" value="F:methyltransferase activity"/>
    <property type="evidence" value="ECO:0007669"/>
    <property type="project" value="UniProtKB-KW"/>
</dbReference>
<accession>A0ABR9P100</accession>
<dbReference type="GO" id="GO:0032259">
    <property type="term" value="P:methylation"/>
    <property type="evidence" value="ECO:0007669"/>
    <property type="project" value="UniProtKB-KW"/>
</dbReference>
<sequence>MSIAEGFAPEWLALRENADAEARATGPPTLVYGHGALVADLGCGTGSMARWLVPRLPGSGRWLLVDRDPELLDLARRSVPVPARTLEADLDTLRPGDLHGVSLVVASALLDLLTEDQAVHLARILVDLGCPALFALTVLGRVELWPADPWDGEFAAAFDAHQRRGGRLGPDAAPLLTEVLHRMGRRVRHFPSPWHLGPRHPDLTEAWLRGWVGAAAEHHPALPARAYLERRLAEHAEGRLHATVHHTDLAVLPPEPSARA</sequence>
<dbReference type="InterPro" id="IPR041698">
    <property type="entry name" value="Methyltransf_25"/>
</dbReference>
<dbReference type="CDD" id="cd02440">
    <property type="entry name" value="AdoMet_MTases"/>
    <property type="match status" value="1"/>
</dbReference>
<feature type="domain" description="Methyltransferase" evidence="1">
    <location>
        <begin position="38"/>
        <end position="120"/>
    </location>
</feature>